<comment type="similarity">
    <text evidence="10">Belongs to the helicase family. Hel308 subfamily.</text>
</comment>
<dbReference type="GO" id="GO:0006281">
    <property type="term" value="P:DNA repair"/>
    <property type="evidence" value="ECO:0007669"/>
    <property type="project" value="UniProtKB-UniRule"/>
</dbReference>
<dbReference type="AlphaFoldDB" id="A0A7C2ZNY1"/>
<dbReference type="HAMAP" id="MF_00442">
    <property type="entry name" value="Helicase_Hel308"/>
    <property type="match status" value="1"/>
</dbReference>
<dbReference type="InterPro" id="IPR014001">
    <property type="entry name" value="Helicase_ATP-bd"/>
</dbReference>
<comment type="subunit">
    <text evidence="10">Monomer.</text>
</comment>
<dbReference type="InterPro" id="IPR048772">
    <property type="entry name" value="Hel308-like_dom4"/>
</dbReference>
<evidence type="ECO:0000256" key="8">
    <source>
        <dbReference type="ARBA" id="ARBA00023235"/>
    </source>
</evidence>
<dbReference type="SMART" id="SM00490">
    <property type="entry name" value="HELICc"/>
    <property type="match status" value="1"/>
</dbReference>
<dbReference type="GO" id="GO:0016818">
    <property type="term" value="F:hydrolase activity, acting on acid anhydrides, in phosphorus-containing anhydrides"/>
    <property type="evidence" value="ECO:0007669"/>
    <property type="project" value="UniProtKB-UniRule"/>
</dbReference>
<keyword evidence="4 10" id="KW-0347">Helicase</keyword>
<comment type="function">
    <text evidence="10">DNA-dependent ATPase and 3'-5' DNA helicase that may be involved in repair of stalled replication forks.</text>
</comment>
<dbReference type="InterPro" id="IPR050474">
    <property type="entry name" value="Hel308_SKI2-like"/>
</dbReference>
<evidence type="ECO:0000256" key="10">
    <source>
        <dbReference type="HAMAP-Rule" id="MF_00442"/>
    </source>
</evidence>
<sequence length="722" mass="81567">MDTRYGNLLPKLIVDGLREKGVTHFTPPQQEALEKGVLSGENIVVVAPTASGKTLIGELALVNAFLRGKKGIYTTPLKALAYEKYDEFKLWSKFGLKIGISVGDYIVSQEEIENLGDFDIIVTTYERLDSILRKRPHWINKVGTIVIDELHMLGDESRGHSVEMIAIRAKLLGIQIVGLSATIGNPEEVASWLGAKLVKSDWRPVKLYEIPTYKSRHSWTMVMPRGLDPSSPSKIDVDDLTKYWIMRAINEDFNVLEFKYSRKAVEDLAYMYAPVVCENLPTKEKNELSSLAKELKEQLHDFEYEKLYPLIRCGVSYHHAGLSYNARRFIEQAFRDRLIKYLAATPTLAMGVNLPARVVIVNAKYFSGRSTKRISILEYKQLSGRAGRPKYDPYGIVVVAKDLSKLSDAKSYIVGKPEGIESKLLDRGALRKHVLSVIASGEATTHSDIVKFFSQSFSALRMDKTVIEDRIKDTLLTLEELSMIKTAQTSRIHHLAFAPTKLGIATSWLYVDPITSFTIVVGLAGKTAVPELYYLSLIGMTPDFSDIHISRSVYEWFEDYAFDLELRGEVPPQSLEYKINDPEVDWLRGCLVGLILRDWIEEVPERTIVERYGIELGDLTVIKETAEWLLYAAHIITKTVGLDNHSKKIESTLERVRHGVKEDALELVQLRYVGRVRARLLLQNGIRSIRDVVSKQNIVLNILGEGWGKKIIEEANKVLVAQ</sequence>
<comment type="caution">
    <text evidence="13">The sequence shown here is derived from an EMBL/GenBank/DDBJ whole genome shotgun (WGS) entry which is preliminary data.</text>
</comment>
<dbReference type="EC" id="5.6.2.4" evidence="10"/>
<evidence type="ECO:0000256" key="4">
    <source>
        <dbReference type="ARBA" id="ARBA00022806"/>
    </source>
</evidence>
<dbReference type="InterPro" id="IPR022965">
    <property type="entry name" value="Helicase_Hel308"/>
</dbReference>
<dbReference type="InterPro" id="IPR027417">
    <property type="entry name" value="P-loop_NTPase"/>
</dbReference>
<dbReference type="PANTHER" id="PTHR47961:SF10">
    <property type="entry name" value="ATP-DEPENDENT DNA HELICASE HEL308"/>
    <property type="match status" value="1"/>
</dbReference>
<dbReference type="Pfam" id="PF00270">
    <property type="entry name" value="DEAD"/>
    <property type="match status" value="1"/>
</dbReference>
<evidence type="ECO:0000256" key="1">
    <source>
        <dbReference type="ARBA" id="ARBA00022741"/>
    </source>
</evidence>
<dbReference type="GO" id="GO:0005524">
    <property type="term" value="F:ATP binding"/>
    <property type="evidence" value="ECO:0007669"/>
    <property type="project" value="UniProtKB-UniRule"/>
</dbReference>
<dbReference type="PROSITE" id="PS51194">
    <property type="entry name" value="HELICASE_CTER"/>
    <property type="match status" value="1"/>
</dbReference>
<keyword evidence="1 10" id="KW-0547">Nucleotide-binding</keyword>
<dbReference type="Pfam" id="PF21280">
    <property type="entry name" value="Helicase_dom4_arc"/>
    <property type="match status" value="1"/>
</dbReference>
<evidence type="ECO:0000256" key="2">
    <source>
        <dbReference type="ARBA" id="ARBA00022763"/>
    </source>
</evidence>
<dbReference type="GO" id="GO:0003677">
    <property type="term" value="F:DNA binding"/>
    <property type="evidence" value="ECO:0007669"/>
    <property type="project" value="UniProtKB-UniRule"/>
</dbReference>
<feature type="domain" description="Helicase ATP-binding" evidence="11">
    <location>
        <begin position="34"/>
        <end position="201"/>
    </location>
</feature>
<evidence type="ECO:0000259" key="12">
    <source>
        <dbReference type="PROSITE" id="PS51194"/>
    </source>
</evidence>
<dbReference type="GO" id="GO:0043138">
    <property type="term" value="F:3'-5' DNA helicase activity"/>
    <property type="evidence" value="ECO:0007669"/>
    <property type="project" value="UniProtKB-UniRule"/>
</dbReference>
<dbReference type="PROSITE" id="PS51192">
    <property type="entry name" value="HELICASE_ATP_BIND_1"/>
    <property type="match status" value="1"/>
</dbReference>
<dbReference type="InterPro" id="IPR001650">
    <property type="entry name" value="Helicase_C-like"/>
</dbReference>
<protein>
    <recommendedName>
        <fullName evidence="10">ATP-dependent DNA helicase Hel308</fullName>
        <ecNumber evidence="10">5.6.2.4</ecNumber>
    </recommendedName>
    <alternativeName>
        <fullName evidence="10">DNA 3'-5' helicase Hel308</fullName>
    </alternativeName>
</protein>
<dbReference type="Gene3D" id="3.40.50.300">
    <property type="entry name" value="P-loop containing nucleotide triphosphate hydrolases"/>
    <property type="match status" value="2"/>
</dbReference>
<dbReference type="SUPFAM" id="SSF158702">
    <property type="entry name" value="Sec63 N-terminal domain-like"/>
    <property type="match status" value="1"/>
</dbReference>
<comment type="catalytic activity">
    <reaction evidence="10">
        <text>ATP + H2O = ADP + phosphate + H(+)</text>
        <dbReference type="Rhea" id="RHEA:13065"/>
        <dbReference type="ChEBI" id="CHEBI:15377"/>
        <dbReference type="ChEBI" id="CHEBI:15378"/>
        <dbReference type="ChEBI" id="CHEBI:30616"/>
        <dbReference type="ChEBI" id="CHEBI:43474"/>
        <dbReference type="ChEBI" id="CHEBI:456216"/>
        <dbReference type="EC" id="5.6.2.4"/>
    </reaction>
</comment>
<dbReference type="SUPFAM" id="SSF52540">
    <property type="entry name" value="P-loop containing nucleoside triphosphate hydrolases"/>
    <property type="match status" value="2"/>
</dbReference>
<dbReference type="EMBL" id="DSGT01000012">
    <property type="protein sequence ID" value="HEW53379.1"/>
    <property type="molecule type" value="Genomic_DNA"/>
</dbReference>
<keyword evidence="8 10" id="KW-0413">Isomerase</keyword>
<keyword evidence="5 10" id="KW-0067">ATP-binding</keyword>
<evidence type="ECO:0000256" key="6">
    <source>
        <dbReference type="ARBA" id="ARBA00023125"/>
    </source>
</evidence>
<evidence type="ECO:0000256" key="7">
    <source>
        <dbReference type="ARBA" id="ARBA00023204"/>
    </source>
</evidence>
<reference evidence="13" key="1">
    <citation type="journal article" date="2020" name="mSystems">
        <title>Genome- and Community-Level Interaction Insights into Carbon Utilization and Element Cycling Functions of Hydrothermarchaeota in Hydrothermal Sediment.</title>
        <authorList>
            <person name="Zhou Z."/>
            <person name="Liu Y."/>
            <person name="Xu W."/>
            <person name="Pan J."/>
            <person name="Luo Z.H."/>
            <person name="Li M."/>
        </authorList>
    </citation>
    <scope>NUCLEOTIDE SEQUENCE [LARGE SCALE GENOMIC DNA]</scope>
    <source>
        <strain evidence="13">SpSt-16</strain>
    </source>
</reference>
<feature type="binding site" evidence="10">
    <location>
        <position position="29"/>
    </location>
    <ligand>
        <name>ATP</name>
        <dbReference type="ChEBI" id="CHEBI:30616"/>
    </ligand>
</feature>
<keyword evidence="3 10" id="KW-0378">Hydrolase</keyword>
<dbReference type="SMART" id="SM00487">
    <property type="entry name" value="DEXDc"/>
    <property type="match status" value="1"/>
</dbReference>
<dbReference type="Gene3D" id="1.10.3380.30">
    <property type="match status" value="1"/>
</dbReference>
<feature type="domain" description="Helicase C-terminal" evidence="12">
    <location>
        <begin position="264"/>
        <end position="438"/>
    </location>
</feature>
<dbReference type="CDD" id="cd18795">
    <property type="entry name" value="SF2_C_Ski2"/>
    <property type="match status" value="1"/>
</dbReference>
<dbReference type="CDD" id="cd18028">
    <property type="entry name" value="DEXHc_archSki2"/>
    <property type="match status" value="1"/>
</dbReference>
<evidence type="ECO:0000256" key="3">
    <source>
        <dbReference type="ARBA" id="ARBA00022801"/>
    </source>
</evidence>
<dbReference type="Pfam" id="PF00271">
    <property type="entry name" value="Helicase_C"/>
    <property type="match status" value="1"/>
</dbReference>
<gene>
    <name evidence="10" type="primary">hel308</name>
    <name evidence="13" type="ORF">ENO77_04385</name>
</gene>
<evidence type="ECO:0000256" key="9">
    <source>
        <dbReference type="ARBA" id="ARBA00034617"/>
    </source>
</evidence>
<dbReference type="SUPFAM" id="SSF46785">
    <property type="entry name" value="Winged helix' DNA-binding domain"/>
    <property type="match status" value="1"/>
</dbReference>
<dbReference type="Gene3D" id="1.10.150.20">
    <property type="entry name" value="5' to 3' exonuclease, C-terminal subdomain"/>
    <property type="match status" value="1"/>
</dbReference>
<proteinExistence type="inferred from homology"/>
<keyword evidence="2 10" id="KW-0227">DNA damage</keyword>
<name>A0A7C2ZNY1_9CREN</name>
<evidence type="ECO:0000313" key="13">
    <source>
        <dbReference type="EMBL" id="HEW53379.1"/>
    </source>
</evidence>
<organism evidence="13">
    <name type="scientific">Ignisphaera aggregans</name>
    <dbReference type="NCBI Taxonomy" id="334771"/>
    <lineage>
        <taxon>Archaea</taxon>
        <taxon>Thermoproteota</taxon>
        <taxon>Thermoprotei</taxon>
        <taxon>Desulfurococcales</taxon>
        <taxon>Desulfurococcaceae</taxon>
        <taxon>Ignisphaera</taxon>
    </lineage>
</organism>
<dbReference type="PANTHER" id="PTHR47961">
    <property type="entry name" value="DNA POLYMERASE THETA, PUTATIVE (AFU_ORTHOLOGUE AFUA_1G05260)-RELATED"/>
    <property type="match status" value="1"/>
</dbReference>
<accession>A0A7C2ZNY1</accession>
<evidence type="ECO:0000256" key="5">
    <source>
        <dbReference type="ARBA" id="ARBA00022840"/>
    </source>
</evidence>
<evidence type="ECO:0000259" key="11">
    <source>
        <dbReference type="PROSITE" id="PS51192"/>
    </source>
</evidence>
<dbReference type="InterPro" id="IPR011545">
    <property type="entry name" value="DEAD/DEAH_box_helicase_dom"/>
</dbReference>
<keyword evidence="6 10" id="KW-0238">DNA-binding</keyword>
<dbReference type="InterPro" id="IPR036390">
    <property type="entry name" value="WH_DNA-bd_sf"/>
</dbReference>
<keyword evidence="7 10" id="KW-0234">DNA repair</keyword>
<comment type="catalytic activity">
    <reaction evidence="9 10">
        <text>Couples ATP hydrolysis with the unwinding of duplex DNA by translocating in the 3'-5' direction.</text>
        <dbReference type="EC" id="5.6.2.4"/>
    </reaction>
</comment>